<evidence type="ECO:0000313" key="2">
    <source>
        <dbReference type="EMBL" id="KDQ10548.1"/>
    </source>
</evidence>
<feature type="transmembrane region" description="Helical" evidence="1">
    <location>
        <begin position="258"/>
        <end position="276"/>
    </location>
</feature>
<dbReference type="HOGENOM" id="CLU_034489_0_0_1"/>
<dbReference type="STRING" id="930990.A0A067M434"/>
<feature type="transmembrane region" description="Helical" evidence="1">
    <location>
        <begin position="180"/>
        <end position="200"/>
    </location>
</feature>
<feature type="transmembrane region" description="Helical" evidence="1">
    <location>
        <begin position="282"/>
        <end position="302"/>
    </location>
</feature>
<feature type="transmembrane region" description="Helical" evidence="1">
    <location>
        <begin position="154"/>
        <end position="174"/>
    </location>
</feature>
<dbReference type="Proteomes" id="UP000027195">
    <property type="component" value="Unassembled WGS sequence"/>
</dbReference>
<feature type="transmembrane region" description="Helical" evidence="1">
    <location>
        <begin position="65"/>
        <end position="86"/>
    </location>
</feature>
<keyword evidence="1" id="KW-0812">Transmembrane</keyword>
<evidence type="ECO:0000313" key="3">
    <source>
        <dbReference type="Proteomes" id="UP000027195"/>
    </source>
</evidence>
<keyword evidence="1" id="KW-0472">Membrane</keyword>
<reference evidence="3" key="1">
    <citation type="journal article" date="2014" name="Proc. Natl. Acad. Sci. U.S.A.">
        <title>Extensive sampling of basidiomycete genomes demonstrates inadequacy of the white-rot/brown-rot paradigm for wood decay fungi.</title>
        <authorList>
            <person name="Riley R."/>
            <person name="Salamov A.A."/>
            <person name="Brown D.W."/>
            <person name="Nagy L.G."/>
            <person name="Floudas D."/>
            <person name="Held B.W."/>
            <person name="Levasseur A."/>
            <person name="Lombard V."/>
            <person name="Morin E."/>
            <person name="Otillar R."/>
            <person name="Lindquist E.A."/>
            <person name="Sun H."/>
            <person name="LaButti K.M."/>
            <person name="Schmutz J."/>
            <person name="Jabbour D."/>
            <person name="Luo H."/>
            <person name="Baker S.E."/>
            <person name="Pisabarro A.G."/>
            <person name="Walton J.D."/>
            <person name="Blanchette R.A."/>
            <person name="Henrissat B."/>
            <person name="Martin F."/>
            <person name="Cullen D."/>
            <person name="Hibbett D.S."/>
            <person name="Grigoriev I.V."/>
        </authorList>
    </citation>
    <scope>NUCLEOTIDE SEQUENCE [LARGE SCALE GENOMIC DNA]</scope>
    <source>
        <strain evidence="3">FD-172 SS1</strain>
    </source>
</reference>
<keyword evidence="1" id="KW-1133">Transmembrane helix</keyword>
<dbReference type="InParanoid" id="A0A067M434"/>
<sequence length="373" mass="40615">MAPTWLAQLHRNVFSRSTYETQADFQAAKAQWQKPGDILTVLMIIGGDIVQRALAQLSGSRDLPLAPVAFSFGWVFYSFSSIMSAIGDGRLMPQPDCSVTLTNVHSGYSRPVNSWILSRLVRDCETRFKYEHGLTIQFLYTSPSKTPGVPDRDWLYYSGIAVIIAQLGIAAIPGCLFGNWMVFILTAAGTVLALVSGALPQWRREKWAARDVGAGARSVVCLTRGNGAKLVLVIVSDGCGLRLEDLAAARTSPSRDTIVATVVLGVLWLAHLLTIICLKDDAWYPLAVGALGMVQNGVAAGARRMPSALGFHFNEAKTKIVHEKKVFDAIKEAEAVEANVGVLLVDTFFPGGALRPDEELWLKSRRAERQALS</sequence>
<proteinExistence type="predicted"/>
<organism evidence="2 3">
    <name type="scientific">Botryobasidium botryosum (strain FD-172 SS1)</name>
    <dbReference type="NCBI Taxonomy" id="930990"/>
    <lineage>
        <taxon>Eukaryota</taxon>
        <taxon>Fungi</taxon>
        <taxon>Dikarya</taxon>
        <taxon>Basidiomycota</taxon>
        <taxon>Agaricomycotina</taxon>
        <taxon>Agaricomycetes</taxon>
        <taxon>Cantharellales</taxon>
        <taxon>Botryobasidiaceae</taxon>
        <taxon>Botryobasidium</taxon>
    </lineage>
</organism>
<dbReference type="EMBL" id="KL198066">
    <property type="protein sequence ID" value="KDQ10548.1"/>
    <property type="molecule type" value="Genomic_DNA"/>
</dbReference>
<evidence type="ECO:0000256" key="1">
    <source>
        <dbReference type="SAM" id="Phobius"/>
    </source>
</evidence>
<dbReference type="AlphaFoldDB" id="A0A067M434"/>
<name>A0A067M434_BOTB1</name>
<accession>A0A067M434</accession>
<gene>
    <name evidence="2" type="ORF">BOTBODRAFT_36070</name>
</gene>
<keyword evidence="3" id="KW-1185">Reference proteome</keyword>
<dbReference type="OrthoDB" id="1937642at2759"/>
<protein>
    <submittedName>
        <fullName evidence="2">Uncharacterized protein</fullName>
    </submittedName>
</protein>